<sequence>MRGVAGWKRSVLSVGMPACLFAAALFAAVAVAAPPTGPEAGGFVAGMVYEDRDGDGRRDRGEPGLPGVAVSNGRALVLSRPDGGYRIAVEPGQTVFAIKPAGWGHATGDPAAPGAWRHVPQAAAPALRYGGIRSAADGPFDIGLRREPRGDGRLEVRVFADPQVKSRADVGYYARDIVDSVLAEPARMPHPELGLSLGDIADDALDLYPALNAETRRIGIPWLHVAGNHDMDLDAAHDDDALRSFREVYGPDTFAWEEDEAVFIGLDDVIHQPGSKSPYIGGFREDQFAFLEAYLPRVPKDRLLVIAVHIPLFEPEDKDTFRDADRARLFALLRDFPHVLLLSGHNHGQRHWRHEARTGWQGATPLHEYNVGAACGAFWTGAPDAAGIPDSTMADGTPNGYASLRIERGGRYALAWHVARAPDDTGIGLSAPKVLRRGAYPAFGVFANVYMGQADSRVEFRIDDGDWKPMRRVSAPDPRLLRENVLDAEAESLRGYDRSPEAKPSPHLWRADLPTDLAAGTHRIEVRAFDPWRGELRAQGEYRLQEWTDE</sequence>
<dbReference type="Proteomes" id="UP001597110">
    <property type="component" value="Unassembled WGS sequence"/>
</dbReference>
<organism evidence="4 5">
    <name type="scientific">Lysobacter brunescens</name>
    <dbReference type="NCBI Taxonomy" id="262323"/>
    <lineage>
        <taxon>Bacteria</taxon>
        <taxon>Pseudomonadati</taxon>
        <taxon>Pseudomonadota</taxon>
        <taxon>Gammaproteobacteria</taxon>
        <taxon>Lysobacterales</taxon>
        <taxon>Lysobacteraceae</taxon>
        <taxon>Lysobacter</taxon>
    </lineage>
</organism>
<dbReference type="PANTHER" id="PTHR43143:SF6">
    <property type="entry name" value="BLL3016 PROTEIN"/>
    <property type="match status" value="1"/>
</dbReference>
<accession>A0ABW2YIP0</accession>
<evidence type="ECO:0000259" key="3">
    <source>
        <dbReference type="Pfam" id="PF16370"/>
    </source>
</evidence>
<keyword evidence="1" id="KW-0732">Signal</keyword>
<dbReference type="SUPFAM" id="SSF56300">
    <property type="entry name" value="Metallo-dependent phosphatases"/>
    <property type="match status" value="1"/>
</dbReference>
<keyword evidence="5" id="KW-1185">Reference proteome</keyword>
<feature type="domain" description="Calcineurin-like phosphoesterase" evidence="2">
    <location>
        <begin position="189"/>
        <end position="348"/>
    </location>
</feature>
<evidence type="ECO:0000256" key="1">
    <source>
        <dbReference type="SAM" id="SignalP"/>
    </source>
</evidence>
<dbReference type="InterPro" id="IPR032288">
    <property type="entry name" value="Metallophos_C"/>
</dbReference>
<dbReference type="PANTHER" id="PTHR43143">
    <property type="entry name" value="METALLOPHOSPHOESTERASE, CALCINEURIN SUPERFAMILY"/>
    <property type="match status" value="1"/>
</dbReference>
<dbReference type="Gene3D" id="3.60.21.10">
    <property type="match status" value="1"/>
</dbReference>
<comment type="caution">
    <text evidence="4">The sequence shown here is derived from an EMBL/GenBank/DDBJ whole genome shotgun (WGS) entry which is preliminary data.</text>
</comment>
<reference evidence="5" key="1">
    <citation type="journal article" date="2019" name="Int. J. Syst. Evol. Microbiol.">
        <title>The Global Catalogue of Microorganisms (GCM) 10K type strain sequencing project: providing services to taxonomists for standard genome sequencing and annotation.</title>
        <authorList>
            <consortium name="The Broad Institute Genomics Platform"/>
            <consortium name="The Broad Institute Genome Sequencing Center for Infectious Disease"/>
            <person name="Wu L."/>
            <person name="Ma J."/>
        </authorList>
    </citation>
    <scope>NUCLEOTIDE SEQUENCE [LARGE SCALE GENOMIC DNA]</scope>
    <source>
        <strain evidence="5">CCUG 55585</strain>
    </source>
</reference>
<feature type="signal peptide" evidence="1">
    <location>
        <begin position="1"/>
        <end position="32"/>
    </location>
</feature>
<proteinExistence type="predicted"/>
<name>A0ABW2YIP0_9GAMM</name>
<evidence type="ECO:0000313" key="5">
    <source>
        <dbReference type="Proteomes" id="UP001597110"/>
    </source>
</evidence>
<evidence type="ECO:0000259" key="2">
    <source>
        <dbReference type="Pfam" id="PF00149"/>
    </source>
</evidence>
<dbReference type="InterPro" id="IPR029052">
    <property type="entry name" value="Metallo-depent_PP-like"/>
</dbReference>
<dbReference type="EMBL" id="JBHTIF010000006">
    <property type="protein sequence ID" value="MFD0727617.1"/>
    <property type="molecule type" value="Genomic_DNA"/>
</dbReference>
<dbReference type="InterPro" id="IPR051918">
    <property type="entry name" value="STPP_CPPED1"/>
</dbReference>
<evidence type="ECO:0000313" key="4">
    <source>
        <dbReference type="EMBL" id="MFD0727617.1"/>
    </source>
</evidence>
<protein>
    <submittedName>
        <fullName evidence="4">Calcineurin-like phosphoesterase C-terminal domain-containing protein</fullName>
    </submittedName>
</protein>
<dbReference type="Pfam" id="PF16370">
    <property type="entry name" value="MetallophosC"/>
    <property type="match status" value="1"/>
</dbReference>
<feature type="domain" description="Calcineurin-like phosphoesterase C-terminal" evidence="3">
    <location>
        <begin position="368"/>
        <end position="532"/>
    </location>
</feature>
<dbReference type="Pfam" id="PF00149">
    <property type="entry name" value="Metallophos"/>
    <property type="match status" value="1"/>
</dbReference>
<gene>
    <name evidence="4" type="ORF">ACFQ0E_18650</name>
</gene>
<dbReference type="InterPro" id="IPR004843">
    <property type="entry name" value="Calcineurin-like_PHP"/>
</dbReference>
<feature type="chain" id="PRO_5045418490" evidence="1">
    <location>
        <begin position="33"/>
        <end position="550"/>
    </location>
</feature>
<dbReference type="RefSeq" id="WP_386826443.1">
    <property type="nucleotide sequence ID" value="NZ_JBHTIF010000006.1"/>
</dbReference>